<evidence type="ECO:0000313" key="1">
    <source>
        <dbReference type="EMBL" id="KAG7441247.1"/>
    </source>
</evidence>
<dbReference type="GeneID" id="66106021"/>
<comment type="caution">
    <text evidence="1">The sequence shown here is derived from an EMBL/GenBank/DDBJ whole genome shotgun (WGS) entry which is preliminary data.</text>
</comment>
<dbReference type="Proteomes" id="UP000812287">
    <property type="component" value="Unassembled WGS sequence"/>
</dbReference>
<protein>
    <submittedName>
        <fullName evidence="1">Uncharacterized protein</fullName>
    </submittedName>
</protein>
<dbReference type="RefSeq" id="XP_043034747.1">
    <property type="nucleotide sequence ID" value="XM_043183724.1"/>
</dbReference>
<dbReference type="AlphaFoldDB" id="A0A9P8ANV8"/>
<organism evidence="1 2">
    <name type="scientific">Guyanagaster necrorhizus</name>
    <dbReference type="NCBI Taxonomy" id="856835"/>
    <lineage>
        <taxon>Eukaryota</taxon>
        <taxon>Fungi</taxon>
        <taxon>Dikarya</taxon>
        <taxon>Basidiomycota</taxon>
        <taxon>Agaricomycotina</taxon>
        <taxon>Agaricomycetes</taxon>
        <taxon>Agaricomycetidae</taxon>
        <taxon>Agaricales</taxon>
        <taxon>Marasmiineae</taxon>
        <taxon>Physalacriaceae</taxon>
        <taxon>Guyanagaster</taxon>
    </lineage>
</organism>
<accession>A0A9P8ANV8</accession>
<gene>
    <name evidence="1" type="ORF">BT62DRAFT_908873</name>
</gene>
<name>A0A9P8ANV8_9AGAR</name>
<dbReference type="EMBL" id="MU250562">
    <property type="protein sequence ID" value="KAG7441247.1"/>
    <property type="molecule type" value="Genomic_DNA"/>
</dbReference>
<keyword evidence="2" id="KW-1185">Reference proteome</keyword>
<reference evidence="1" key="1">
    <citation type="submission" date="2020-11" db="EMBL/GenBank/DDBJ databases">
        <title>Adaptations for nitrogen fixation in a non-lichenized fungal sporocarp promotes dispersal by wood-feeding termites.</title>
        <authorList>
            <consortium name="DOE Joint Genome Institute"/>
            <person name="Koch R.A."/>
            <person name="Yoon G."/>
            <person name="Arayal U."/>
            <person name="Lail K."/>
            <person name="Amirebrahimi M."/>
            <person name="Labutti K."/>
            <person name="Lipzen A."/>
            <person name="Riley R."/>
            <person name="Barry K."/>
            <person name="Henrissat B."/>
            <person name="Grigoriev I.V."/>
            <person name="Herr J.R."/>
            <person name="Aime M.C."/>
        </authorList>
    </citation>
    <scope>NUCLEOTIDE SEQUENCE</scope>
    <source>
        <strain evidence="1">MCA 3950</strain>
    </source>
</reference>
<evidence type="ECO:0000313" key="2">
    <source>
        <dbReference type="Proteomes" id="UP000812287"/>
    </source>
</evidence>
<proteinExistence type="predicted"/>
<sequence length="78" mass="9138">MTQLKEHKRHSWVGIKNAGLLRSTMVILRQWKAQTTLQWVDVNKRLYLPRHQAATQQAKEGAQQDKSHTVMLTMPIKF</sequence>